<protein>
    <submittedName>
        <fullName evidence="4">DeoR/GlpR transcriptional regulator</fullName>
    </submittedName>
</protein>
<dbReference type="SMART" id="SM00420">
    <property type="entry name" value="HTH_DEOR"/>
    <property type="match status" value="1"/>
</dbReference>
<dbReference type="GO" id="GO:0003700">
    <property type="term" value="F:DNA-binding transcription factor activity"/>
    <property type="evidence" value="ECO:0007669"/>
    <property type="project" value="InterPro"/>
</dbReference>
<evidence type="ECO:0000256" key="1">
    <source>
        <dbReference type="ARBA" id="ARBA00023015"/>
    </source>
</evidence>
<organism evidence="4 5">
    <name type="scientific">Candidatus Egerieisoma faecipullorum</name>
    <dbReference type="NCBI Taxonomy" id="2840963"/>
    <lineage>
        <taxon>Bacteria</taxon>
        <taxon>Bacillati</taxon>
        <taxon>Bacillota</taxon>
        <taxon>Clostridia</taxon>
        <taxon>Eubacteriales</taxon>
        <taxon>Clostridiaceae</taxon>
        <taxon>Clostridiaceae incertae sedis</taxon>
        <taxon>Candidatus Egerieisoma</taxon>
    </lineage>
</organism>
<dbReference type="SMART" id="SM01134">
    <property type="entry name" value="DeoRC"/>
    <property type="match status" value="1"/>
</dbReference>
<dbReference type="PANTHER" id="PTHR30363">
    <property type="entry name" value="HTH-TYPE TRANSCRIPTIONAL REGULATOR SRLR-RELATED"/>
    <property type="match status" value="1"/>
</dbReference>
<proteinExistence type="predicted"/>
<dbReference type="PANTHER" id="PTHR30363:SF44">
    <property type="entry name" value="AGA OPERON TRANSCRIPTIONAL REPRESSOR-RELATED"/>
    <property type="match status" value="1"/>
</dbReference>
<dbReference type="PROSITE" id="PS51000">
    <property type="entry name" value="HTH_DEOR_2"/>
    <property type="match status" value="1"/>
</dbReference>
<reference evidence="4" key="1">
    <citation type="submission" date="2020-10" db="EMBL/GenBank/DDBJ databases">
        <authorList>
            <person name="Gilroy R."/>
        </authorList>
    </citation>
    <scope>NUCLEOTIDE SEQUENCE</scope>
    <source>
        <strain evidence="4">CHK195-4489</strain>
    </source>
</reference>
<keyword evidence="1" id="KW-0805">Transcription regulation</keyword>
<dbReference type="SUPFAM" id="SSF46785">
    <property type="entry name" value="Winged helix' DNA-binding domain"/>
    <property type="match status" value="1"/>
</dbReference>
<dbReference type="InterPro" id="IPR037171">
    <property type="entry name" value="NagB/RpiA_transferase-like"/>
</dbReference>
<dbReference type="EMBL" id="DVMM01000125">
    <property type="protein sequence ID" value="HIU29830.1"/>
    <property type="molecule type" value="Genomic_DNA"/>
</dbReference>
<feature type="domain" description="HTH deoR-type" evidence="3">
    <location>
        <begin position="2"/>
        <end position="58"/>
    </location>
</feature>
<name>A0A9D1IAF3_9CLOT</name>
<evidence type="ECO:0000313" key="5">
    <source>
        <dbReference type="Proteomes" id="UP000824089"/>
    </source>
</evidence>
<dbReference type="InterPro" id="IPR050313">
    <property type="entry name" value="Carb_Metab_HTH_regulators"/>
</dbReference>
<gene>
    <name evidence="4" type="ORF">IAD50_05980</name>
</gene>
<evidence type="ECO:0000313" key="4">
    <source>
        <dbReference type="EMBL" id="HIU29830.1"/>
    </source>
</evidence>
<reference evidence="4" key="2">
    <citation type="journal article" date="2021" name="PeerJ">
        <title>Extensive microbial diversity within the chicken gut microbiome revealed by metagenomics and culture.</title>
        <authorList>
            <person name="Gilroy R."/>
            <person name="Ravi A."/>
            <person name="Getino M."/>
            <person name="Pursley I."/>
            <person name="Horton D.L."/>
            <person name="Alikhan N.F."/>
            <person name="Baker D."/>
            <person name="Gharbi K."/>
            <person name="Hall N."/>
            <person name="Watson M."/>
            <person name="Adriaenssens E.M."/>
            <person name="Foster-Nyarko E."/>
            <person name="Jarju S."/>
            <person name="Secka A."/>
            <person name="Antonio M."/>
            <person name="Oren A."/>
            <person name="Chaudhuri R.R."/>
            <person name="La Ragione R."/>
            <person name="Hildebrand F."/>
            <person name="Pallen M.J."/>
        </authorList>
    </citation>
    <scope>NUCLEOTIDE SEQUENCE</scope>
    <source>
        <strain evidence="4">CHK195-4489</strain>
    </source>
</reference>
<dbReference type="AlphaFoldDB" id="A0A9D1IAF3"/>
<evidence type="ECO:0000259" key="3">
    <source>
        <dbReference type="PROSITE" id="PS51000"/>
    </source>
</evidence>
<dbReference type="Pfam" id="PF08220">
    <property type="entry name" value="HTH_DeoR"/>
    <property type="match status" value="1"/>
</dbReference>
<dbReference type="InterPro" id="IPR014036">
    <property type="entry name" value="DeoR-like_C"/>
</dbReference>
<dbReference type="Gene3D" id="1.10.10.10">
    <property type="entry name" value="Winged helix-like DNA-binding domain superfamily/Winged helix DNA-binding domain"/>
    <property type="match status" value="1"/>
</dbReference>
<sequence length="258" mass="28128">MLDERRKSILSVIDEYGEISLTELSALFPDVSSMTIRRDLSELESRGSIIRTKGGALSVRRFQSSHSSRGEENEYSLRARENILQKKAIAKKALPYVQKGRSIYFDAGSTIMALAELVPNENMTIITNGINVAQALVSNSNINVMVPAGSVNRNTLSVSGSDSLSFIDKINIELAFMSASAFSPESGFTVSNVSEAELKRKVISRAKKTIMLLDQSKIGKDLLFTLADISEIHVLITDGPLSAELQRLADQSGITVIS</sequence>
<evidence type="ECO:0000256" key="2">
    <source>
        <dbReference type="ARBA" id="ARBA00023163"/>
    </source>
</evidence>
<keyword evidence="2" id="KW-0804">Transcription</keyword>
<comment type="caution">
    <text evidence="4">The sequence shown here is derived from an EMBL/GenBank/DDBJ whole genome shotgun (WGS) entry which is preliminary data.</text>
</comment>
<accession>A0A9D1IAF3</accession>
<dbReference type="InterPro" id="IPR036388">
    <property type="entry name" value="WH-like_DNA-bd_sf"/>
</dbReference>
<dbReference type="InterPro" id="IPR036390">
    <property type="entry name" value="WH_DNA-bd_sf"/>
</dbReference>
<dbReference type="Proteomes" id="UP000824089">
    <property type="component" value="Unassembled WGS sequence"/>
</dbReference>
<dbReference type="InterPro" id="IPR001034">
    <property type="entry name" value="DeoR_HTH"/>
</dbReference>
<dbReference type="Gene3D" id="3.40.50.1360">
    <property type="match status" value="1"/>
</dbReference>
<dbReference type="Pfam" id="PF00455">
    <property type="entry name" value="DeoRC"/>
    <property type="match status" value="1"/>
</dbReference>
<dbReference type="SUPFAM" id="SSF100950">
    <property type="entry name" value="NagB/RpiA/CoA transferase-like"/>
    <property type="match status" value="1"/>
</dbReference>